<accession>A0A0S4MNZ4</accession>
<evidence type="ECO:0000313" key="1">
    <source>
        <dbReference type="EMBL" id="CUT98590.1"/>
    </source>
</evidence>
<name>A0A0S4MNZ4_ECHMU</name>
<evidence type="ECO:0000313" key="2">
    <source>
        <dbReference type="Proteomes" id="UP000017246"/>
    </source>
</evidence>
<proteinExistence type="predicted"/>
<dbReference type="Proteomes" id="UP000017246">
    <property type="component" value="Unassembled WGS sequence"/>
</dbReference>
<reference evidence="1" key="2">
    <citation type="submission" date="2015-11" db="EMBL/GenBank/DDBJ databases">
        <authorList>
            <person name="Zhang Y."/>
            <person name="Guo Z."/>
        </authorList>
    </citation>
    <scope>NUCLEOTIDE SEQUENCE</scope>
</reference>
<dbReference type="EMBL" id="LN902841">
    <property type="protein sequence ID" value="CUT98590.1"/>
    <property type="molecule type" value="Genomic_DNA"/>
</dbReference>
<keyword evidence="2" id="KW-1185">Reference proteome</keyword>
<organism evidence="1 2">
    <name type="scientific">Echinococcus multilocularis</name>
    <name type="common">Fox tapeworm</name>
    <dbReference type="NCBI Taxonomy" id="6211"/>
    <lineage>
        <taxon>Eukaryota</taxon>
        <taxon>Metazoa</taxon>
        <taxon>Spiralia</taxon>
        <taxon>Lophotrochozoa</taxon>
        <taxon>Platyhelminthes</taxon>
        <taxon>Cestoda</taxon>
        <taxon>Eucestoda</taxon>
        <taxon>Cyclophyllidea</taxon>
        <taxon>Taeniidae</taxon>
        <taxon>Echinococcus</taxon>
    </lineage>
</organism>
<reference evidence="1" key="1">
    <citation type="journal article" date="2013" name="Nature">
        <title>The genomes of four tapeworm species reveal adaptations to parasitism.</title>
        <authorList>
            <person name="Tsai I.J."/>
            <person name="Zarowiecki M."/>
            <person name="Holroyd N."/>
            <person name="Garciarrubio A."/>
            <person name="Sanchez-Flores A."/>
            <person name="Brooks K.L."/>
            <person name="Tracey A."/>
            <person name="Bobes R.J."/>
            <person name="Fragoso G."/>
            <person name="Sciutto E."/>
            <person name="Aslett M."/>
            <person name="Beasley H."/>
            <person name="Bennett H.M."/>
            <person name="Cai J."/>
            <person name="Camicia F."/>
            <person name="Clark R."/>
            <person name="Cucher M."/>
            <person name="De Silva N."/>
            <person name="Day T.A."/>
            <person name="Deplazes P."/>
            <person name="Estrada K."/>
            <person name="Fernandez C."/>
            <person name="Holland P.W."/>
            <person name="Hou J."/>
            <person name="Hu S."/>
            <person name="Huckvale T."/>
            <person name="Hung S.S."/>
            <person name="Kamenetzky L."/>
            <person name="Keane J.A."/>
            <person name="Kiss F."/>
            <person name="Koziol U."/>
            <person name="Lambert O."/>
            <person name="Liu K."/>
            <person name="Luo X."/>
            <person name="Luo Y."/>
            <person name="Macchiaroli N."/>
            <person name="Nichol S."/>
            <person name="Paps J."/>
            <person name="Parkinson J."/>
            <person name="Pouchkina-Stantcheva N."/>
            <person name="Riddiford N."/>
            <person name="Rosenzvit M."/>
            <person name="Salinas G."/>
            <person name="Wasmuth J.D."/>
            <person name="Zamanian M."/>
            <person name="Zheng Y."/>
            <person name="Cai X."/>
            <person name="Soberon X."/>
            <person name="Olson P.D."/>
            <person name="Laclette J.P."/>
            <person name="Brehm K."/>
            <person name="Berriman M."/>
            <person name="Garciarrubio A."/>
            <person name="Bobes R.J."/>
            <person name="Fragoso G."/>
            <person name="Sanchez-Flores A."/>
            <person name="Estrada K."/>
            <person name="Cevallos M.A."/>
            <person name="Morett E."/>
            <person name="Gonzalez V."/>
            <person name="Portillo T."/>
            <person name="Ochoa-Leyva A."/>
            <person name="Jose M.V."/>
            <person name="Sciutto E."/>
            <person name="Landa A."/>
            <person name="Jimenez L."/>
            <person name="Valdes V."/>
            <person name="Carrero J.C."/>
            <person name="Larralde C."/>
            <person name="Morales-Montor J."/>
            <person name="Limon-Lason J."/>
            <person name="Soberon X."/>
            <person name="Laclette J.P."/>
        </authorList>
    </citation>
    <scope>NUCLEOTIDE SEQUENCE [LARGE SCALE GENOMIC DNA]</scope>
</reference>
<protein>
    <submittedName>
        <fullName evidence="1">Coronin</fullName>
    </submittedName>
</protein>
<sequence>MLRLEWNGAQRFSPVASRKRILAMALRTLRLYCSELLTAFTAVVRAICVSRRFTLLSTDVSTYQSSRLIFRISIPSLCGYDHWSVDFKYPTFYQRNSKLSPT</sequence>
<dbReference type="AlphaFoldDB" id="A0A0S4MNZ4"/>